<evidence type="ECO:0000256" key="2">
    <source>
        <dbReference type="ARBA" id="ARBA00010642"/>
    </source>
</evidence>
<evidence type="ECO:0000313" key="12">
    <source>
        <dbReference type="Proteomes" id="UP000247233"/>
    </source>
</evidence>
<feature type="signal peptide" evidence="9">
    <location>
        <begin position="1"/>
        <end position="21"/>
    </location>
</feature>
<feature type="transmembrane region" description="Helical" evidence="8">
    <location>
        <begin position="398"/>
        <end position="420"/>
    </location>
</feature>
<dbReference type="InterPro" id="IPR040241">
    <property type="entry name" value="TRP_Flc/Pkd2-like"/>
</dbReference>
<evidence type="ECO:0000256" key="7">
    <source>
        <dbReference type="SAM" id="MobiDB-lite"/>
    </source>
</evidence>
<evidence type="ECO:0000256" key="3">
    <source>
        <dbReference type="ARBA" id="ARBA00022692"/>
    </source>
</evidence>
<evidence type="ECO:0000256" key="4">
    <source>
        <dbReference type="ARBA" id="ARBA00022729"/>
    </source>
</evidence>
<dbReference type="Pfam" id="PF06011">
    <property type="entry name" value="TRP"/>
    <property type="match status" value="1"/>
</dbReference>
<evidence type="ECO:0000256" key="1">
    <source>
        <dbReference type="ARBA" id="ARBA00004141"/>
    </source>
</evidence>
<feature type="region of interest" description="Disordered" evidence="7">
    <location>
        <begin position="634"/>
        <end position="712"/>
    </location>
</feature>
<keyword evidence="12" id="KW-1185">Reference proteome</keyword>
<evidence type="ECO:0000256" key="6">
    <source>
        <dbReference type="ARBA" id="ARBA00023136"/>
    </source>
</evidence>
<evidence type="ECO:0000256" key="5">
    <source>
        <dbReference type="ARBA" id="ARBA00022989"/>
    </source>
</evidence>
<feature type="compositionally biased region" description="Low complexity" evidence="7">
    <location>
        <begin position="634"/>
        <end position="645"/>
    </location>
</feature>
<proteinExistence type="inferred from homology"/>
<feature type="compositionally biased region" description="Basic and acidic residues" evidence="7">
    <location>
        <begin position="702"/>
        <end position="712"/>
    </location>
</feature>
<protein>
    <submittedName>
        <fullName evidence="11">TRP-domain-containing protein</fullName>
    </submittedName>
</protein>
<dbReference type="VEuPathDB" id="FungiDB:BO70DRAFT_360667"/>
<feature type="transmembrane region" description="Helical" evidence="8">
    <location>
        <begin position="461"/>
        <end position="481"/>
    </location>
</feature>
<gene>
    <name evidence="11" type="ORF">BO70DRAFT_360667</name>
</gene>
<feature type="chain" id="PRO_5016408093" evidence="9">
    <location>
        <begin position="22"/>
        <end position="712"/>
    </location>
</feature>
<keyword evidence="4 9" id="KW-0732">Signal</keyword>
<reference evidence="11 12" key="1">
    <citation type="submission" date="2016-12" db="EMBL/GenBank/DDBJ databases">
        <title>The genomes of Aspergillus section Nigri reveals drivers in fungal speciation.</title>
        <authorList>
            <consortium name="DOE Joint Genome Institute"/>
            <person name="Vesth T.C."/>
            <person name="Nybo J."/>
            <person name="Theobald S."/>
            <person name="Brandl J."/>
            <person name="Frisvad J.C."/>
            <person name="Nielsen K.F."/>
            <person name="Lyhne E.K."/>
            <person name="Kogle M.E."/>
            <person name="Kuo A."/>
            <person name="Riley R."/>
            <person name="Clum A."/>
            <person name="Nolan M."/>
            <person name="Lipzen A."/>
            <person name="Salamov A."/>
            <person name="Henrissat B."/>
            <person name="Wiebenga A."/>
            <person name="De Vries R.P."/>
            <person name="Grigoriev I.V."/>
            <person name="Mortensen U.H."/>
            <person name="Andersen M.R."/>
            <person name="Baker S.E."/>
        </authorList>
    </citation>
    <scope>NUCLEOTIDE SEQUENCE [LARGE SCALE GENOMIC DNA]</scope>
    <source>
        <strain evidence="11 12">CBS 117.55</strain>
    </source>
</reference>
<dbReference type="GO" id="GO:0055085">
    <property type="term" value="P:transmembrane transport"/>
    <property type="evidence" value="ECO:0007669"/>
    <property type="project" value="TreeGrafter"/>
</dbReference>
<evidence type="ECO:0000256" key="9">
    <source>
        <dbReference type="SAM" id="SignalP"/>
    </source>
</evidence>
<comment type="subcellular location">
    <subcellularLocation>
        <location evidence="1">Membrane</location>
        <topology evidence="1">Multi-pass membrane protein</topology>
    </subcellularLocation>
</comment>
<dbReference type="PANTHER" id="PTHR31145:SF2">
    <property type="entry name" value="FLAVIN CARRIER PROTEIN 2"/>
    <property type="match status" value="1"/>
</dbReference>
<dbReference type="InterPro" id="IPR010308">
    <property type="entry name" value="TRP_C"/>
</dbReference>
<evidence type="ECO:0000313" key="11">
    <source>
        <dbReference type="EMBL" id="PWY86943.1"/>
    </source>
</evidence>
<dbReference type="SMART" id="SM01320">
    <property type="entry name" value="TRP_N"/>
    <property type="match status" value="1"/>
</dbReference>
<name>A0A317WKN4_9EURO</name>
<feature type="transmembrane region" description="Helical" evidence="8">
    <location>
        <begin position="372"/>
        <end position="392"/>
    </location>
</feature>
<feature type="transmembrane region" description="Helical" evidence="8">
    <location>
        <begin position="552"/>
        <end position="578"/>
    </location>
</feature>
<keyword evidence="6 8" id="KW-0472">Membrane</keyword>
<dbReference type="PANTHER" id="PTHR31145">
    <property type="entry name" value="INTEGRAL MEMBRANE PROTEIN (AFU_ORTHOLOGUE AFUA_7G01610)"/>
    <property type="match status" value="1"/>
</dbReference>
<evidence type="ECO:0000259" key="10">
    <source>
        <dbReference type="SMART" id="SM01320"/>
    </source>
</evidence>
<comment type="caution">
    <text evidence="11">The sequence shown here is derived from an EMBL/GenBank/DDBJ whole genome shotgun (WGS) entry which is preliminary data.</text>
</comment>
<dbReference type="OrthoDB" id="5212126at2759"/>
<feature type="transmembrane region" description="Helical" evidence="8">
    <location>
        <begin position="323"/>
        <end position="352"/>
    </location>
</feature>
<dbReference type="Pfam" id="PF14558">
    <property type="entry name" value="TRP_N"/>
    <property type="match status" value="1"/>
</dbReference>
<dbReference type="Proteomes" id="UP000247233">
    <property type="component" value="Unassembled WGS sequence"/>
</dbReference>
<feature type="transmembrane region" description="Helical" evidence="8">
    <location>
        <begin position="518"/>
        <end position="540"/>
    </location>
</feature>
<dbReference type="EMBL" id="MSFL01000007">
    <property type="protein sequence ID" value="PWY86943.1"/>
    <property type="molecule type" value="Genomic_DNA"/>
</dbReference>
<keyword evidence="3 8" id="KW-0812">Transmembrane</keyword>
<organism evidence="11 12">
    <name type="scientific">Aspergillus heteromorphus CBS 117.55</name>
    <dbReference type="NCBI Taxonomy" id="1448321"/>
    <lineage>
        <taxon>Eukaryota</taxon>
        <taxon>Fungi</taxon>
        <taxon>Dikarya</taxon>
        <taxon>Ascomycota</taxon>
        <taxon>Pezizomycotina</taxon>
        <taxon>Eurotiomycetes</taxon>
        <taxon>Eurotiomycetidae</taxon>
        <taxon>Eurotiales</taxon>
        <taxon>Aspergillaceae</taxon>
        <taxon>Aspergillus</taxon>
        <taxon>Aspergillus subgen. Circumdati</taxon>
    </lineage>
</organism>
<feature type="compositionally biased region" description="Polar residues" evidence="7">
    <location>
        <begin position="659"/>
        <end position="670"/>
    </location>
</feature>
<evidence type="ECO:0000256" key="8">
    <source>
        <dbReference type="SAM" id="Phobius"/>
    </source>
</evidence>
<dbReference type="STRING" id="1448321.A0A317WKN4"/>
<dbReference type="GeneID" id="37065081"/>
<sequence>MRWATCLISALVTSVVPLVAATRLIESNALNVCQNSPNFTATHFSVRFTPNNHSLALSFDGVAAISGYVTAELKINVYGYQLTSETLDPCKMNLQGLCPMSAGAINVQNANIDIPQDVVGKIPGVAYTVPDLDASIRVYINSTDTGTSITCLEAALSNGKTVNQKGVGWTTAVISGIGLTASAVTAGLGNSNTAAHVAANVLAYFGFMQSQAMFGMASVHMPPIVESWTQNLQWSMGVIHVDFLDTICTWYQRSTGGIPSSVLSELSTTSVEVLKRKKRSFERAANLVFKRAYTQSETATSSTTVVRGIKRVGFRAGIEETNIFLTGFIFFVVFVAAVMILVAFLRAICHILAKKGKLTSDKFADFRVAKGILYRLILIGFPQMCVLCLWEFTQNDSAAEVVLAVVMFLSVIGTLGWAAFRVITLARRSVTLHKNPAYILYSDEMCLNKLGFLYVQYRATAYYFLVPALLYTLIKAMFISLSQPSPIVQTVAMVIIETSALIGTSIMRPWMDKKTNGYNIAIGAVNFLNAIFLLFFSKIFDQPGIVTGVMGVVFFVYNAAFTLILLILVLLTSAYAIFSKNPDLRYQPMRDDRGSFVKSQSQLITELDALGSTARGENSKDAWNKVSLLTEDNGSVSSGNGVNGSHPNLGGTQHDLPNPQFSESPANQAAQYPDARAISPGERTASPAPGELQRTLLSDSDIAARNEKYAVP</sequence>
<dbReference type="GO" id="GO:0009272">
    <property type="term" value="P:fungal-type cell wall biogenesis"/>
    <property type="evidence" value="ECO:0007669"/>
    <property type="project" value="TreeGrafter"/>
</dbReference>
<keyword evidence="5 8" id="KW-1133">Transmembrane helix</keyword>
<dbReference type="GO" id="GO:0016020">
    <property type="term" value="C:membrane"/>
    <property type="evidence" value="ECO:0007669"/>
    <property type="project" value="UniProtKB-SubCell"/>
</dbReference>
<dbReference type="RefSeq" id="XP_025401175.1">
    <property type="nucleotide sequence ID" value="XM_025542844.1"/>
</dbReference>
<feature type="domain" description="ML-like" evidence="10">
    <location>
        <begin position="23"/>
        <end position="163"/>
    </location>
</feature>
<dbReference type="InterPro" id="IPR032800">
    <property type="entry name" value="TRP_N"/>
</dbReference>
<comment type="similarity">
    <text evidence="2">Belongs to the transient receptor potential (TRP) ion channel family.</text>
</comment>
<feature type="transmembrane region" description="Helical" evidence="8">
    <location>
        <begin position="487"/>
        <end position="506"/>
    </location>
</feature>
<dbReference type="AlphaFoldDB" id="A0A317WKN4"/>
<accession>A0A317WKN4</accession>